<reference evidence="2" key="1">
    <citation type="submission" date="2021-03" db="EMBL/GenBank/DDBJ databases">
        <title>Comparative genomics and phylogenomic investigation of the class Geoglossomycetes provide insights into ecological specialization and systematics.</title>
        <authorList>
            <person name="Melie T."/>
            <person name="Pirro S."/>
            <person name="Miller A.N."/>
            <person name="Quandt A."/>
        </authorList>
    </citation>
    <scope>NUCLEOTIDE SEQUENCE</scope>
    <source>
        <strain evidence="2">GBOQ0MN5Z8</strain>
    </source>
</reference>
<comment type="caution">
    <text evidence="2">The sequence shown here is derived from an EMBL/GenBank/DDBJ whole genome shotgun (WGS) entry which is preliminary data.</text>
</comment>
<proteinExistence type="predicted"/>
<dbReference type="PANTHER" id="PTHR40780:SF3">
    <property type="entry name" value="DUF3669 DOMAIN-CONTAINING PROTEIN"/>
    <property type="match status" value="1"/>
</dbReference>
<evidence type="ECO:0000313" key="2">
    <source>
        <dbReference type="EMBL" id="KAH0536254.1"/>
    </source>
</evidence>
<evidence type="ECO:0000313" key="3">
    <source>
        <dbReference type="Proteomes" id="UP000698800"/>
    </source>
</evidence>
<dbReference type="AlphaFoldDB" id="A0A9P8KX15"/>
<dbReference type="Proteomes" id="UP000698800">
    <property type="component" value="Unassembled WGS sequence"/>
</dbReference>
<dbReference type="Pfam" id="PF12417">
    <property type="entry name" value="DUF3669"/>
    <property type="match status" value="1"/>
</dbReference>
<dbReference type="PANTHER" id="PTHR40780">
    <property type="entry name" value="DUF3669 DOMAIN-CONTAINING PROTEIN"/>
    <property type="match status" value="1"/>
</dbReference>
<dbReference type="InterPro" id="IPR022137">
    <property type="entry name" value="Znf_prot_DUF3669"/>
</dbReference>
<keyword evidence="3" id="KW-1185">Reference proteome</keyword>
<dbReference type="EMBL" id="JAGHQL010000221">
    <property type="protein sequence ID" value="KAH0536254.1"/>
    <property type="molecule type" value="Genomic_DNA"/>
</dbReference>
<gene>
    <name evidence="2" type="ORF">FGG08_006861</name>
</gene>
<feature type="domain" description="DUF3669" evidence="1">
    <location>
        <begin position="241"/>
        <end position="296"/>
    </location>
</feature>
<accession>A0A9P8KX15</accession>
<name>A0A9P8KX15_9PEZI</name>
<organism evidence="2 3">
    <name type="scientific">Glutinoglossum americanum</name>
    <dbReference type="NCBI Taxonomy" id="1670608"/>
    <lineage>
        <taxon>Eukaryota</taxon>
        <taxon>Fungi</taxon>
        <taxon>Dikarya</taxon>
        <taxon>Ascomycota</taxon>
        <taxon>Pezizomycotina</taxon>
        <taxon>Geoglossomycetes</taxon>
        <taxon>Geoglossales</taxon>
        <taxon>Geoglossaceae</taxon>
        <taxon>Glutinoglossum</taxon>
    </lineage>
</organism>
<evidence type="ECO:0000259" key="1">
    <source>
        <dbReference type="Pfam" id="PF12417"/>
    </source>
</evidence>
<protein>
    <recommendedName>
        <fullName evidence="1">DUF3669 domain-containing protein</fullName>
    </recommendedName>
</protein>
<dbReference type="OrthoDB" id="2993351at2759"/>
<sequence length="327" mass="37623">MHTVGASNMLELRRIGAGFCGSVWAPTQGDPSAFKREDGGPGRSLFNDFEMHMRVLESLDRLTGLGDTDLSLHIQVPQCYRFIEATDQEWWNKNLTSFPRGYSPCNVLHSERIPPLPQNIREFLIDEYCPTPLISEIKASDANQDCLIRPYLGRRRITPSNKDWPSRYKAFSLRNFPLHEDQMEDLGIGADITTCAEMMAETLAMIHWYGGLDANDVEFVLAPPRNGTQPRLSNALGGHTMWLLDFDCCRWMTMDAKGVDQAVTAFLRNDPFYPRPGQPLWEKFRDRYLQVSSNIVIIEDKRRKPLPEMFIGRVEEAQWKRNERRVP</sequence>